<name>A0AAW3ZUI0_9BACT</name>
<keyword evidence="1" id="KW-0560">Oxidoreductase</keyword>
<dbReference type="PANTHER" id="PTHR35176:SF6">
    <property type="entry name" value="HEME OXYGENASE HI_0854-RELATED"/>
    <property type="match status" value="1"/>
</dbReference>
<dbReference type="Proteomes" id="UP000650616">
    <property type="component" value="Unassembled WGS sequence"/>
</dbReference>
<dbReference type="InterPro" id="IPR052019">
    <property type="entry name" value="F420H2_bilvrd_red/Heme_oxyg"/>
</dbReference>
<organism evidence="3 4">
    <name type="scientific">Campylobacter californiensis</name>
    <dbReference type="NCBI Taxonomy" id="1032243"/>
    <lineage>
        <taxon>Bacteria</taxon>
        <taxon>Pseudomonadati</taxon>
        <taxon>Campylobacterota</taxon>
        <taxon>Epsilonproteobacteria</taxon>
        <taxon>Campylobacterales</taxon>
        <taxon>Campylobacteraceae</taxon>
        <taxon>Campylobacter</taxon>
    </lineage>
</organism>
<keyword evidence="4" id="KW-1185">Reference proteome</keyword>
<dbReference type="PIRSF" id="PIRSF004633">
    <property type="entry name" value="UCP_PLP_oxd"/>
    <property type="match status" value="1"/>
</dbReference>
<dbReference type="RefSeq" id="WP_170015965.1">
    <property type="nucleotide sequence ID" value="NZ_CP012545.1"/>
</dbReference>
<comment type="caution">
    <text evidence="3">The sequence shown here is derived from an EMBL/GenBank/DDBJ whole genome shotgun (WGS) entry which is preliminary data.</text>
</comment>
<feature type="domain" description="Pyridoxamine 5'-phosphate oxidase N-terminal" evidence="2">
    <location>
        <begin position="15"/>
        <end position="146"/>
    </location>
</feature>
<proteinExistence type="predicted"/>
<sequence length="174" mass="19676">MHAQINEKPLDKIQDSVFKFVDSLKTVIISSLNSKGQCVSSYAPFVREGDEIYLCLSSIAEHYSSLKASPNKASLLFLEDESTAKTILARVRLSIKCEVDFIKDEAKRDEYFDKLAAKNPNESAFVYIKNMKDFYVVKASLKQGRFVRGFGAAYDTLGLKVIKGLQEMYPHESR</sequence>
<accession>A0AAW3ZUI0</accession>
<dbReference type="PANTHER" id="PTHR35176">
    <property type="entry name" value="HEME OXYGENASE HI_0854-RELATED"/>
    <property type="match status" value="1"/>
</dbReference>
<evidence type="ECO:0000313" key="3">
    <source>
        <dbReference type="EMBL" id="MBE3607928.1"/>
    </source>
</evidence>
<dbReference type="GO" id="GO:0070967">
    <property type="term" value="F:coenzyme F420 binding"/>
    <property type="evidence" value="ECO:0007669"/>
    <property type="project" value="TreeGrafter"/>
</dbReference>
<gene>
    <name evidence="3" type="ORF">CCAL9337_04180</name>
</gene>
<dbReference type="SUPFAM" id="SSF50475">
    <property type="entry name" value="FMN-binding split barrel"/>
    <property type="match status" value="1"/>
</dbReference>
<dbReference type="EMBL" id="LIWG01000003">
    <property type="protein sequence ID" value="MBE3607928.1"/>
    <property type="molecule type" value="Genomic_DNA"/>
</dbReference>
<reference evidence="3 4" key="1">
    <citation type="submission" date="2015-08" db="EMBL/GenBank/DDBJ databases">
        <title>Comparative genomics of the Campylobacter concisus group.</title>
        <authorList>
            <person name="Yee E."/>
            <person name="Chapman M.H."/>
            <person name="Huynh S."/>
            <person name="Bono J.L."/>
            <person name="On S.L."/>
            <person name="St Leger J."/>
            <person name="Foster G."/>
            <person name="Parker C.T."/>
            <person name="Miller W.G."/>
        </authorList>
    </citation>
    <scope>NUCLEOTIDE SEQUENCE [LARGE SCALE GENOMIC DNA]</scope>
    <source>
        <strain evidence="3 4">RM9337</strain>
    </source>
</reference>
<dbReference type="InterPro" id="IPR011576">
    <property type="entry name" value="Pyridox_Oxase_N"/>
</dbReference>
<dbReference type="InterPro" id="IPR014419">
    <property type="entry name" value="HutZ"/>
</dbReference>
<dbReference type="GO" id="GO:0016627">
    <property type="term" value="F:oxidoreductase activity, acting on the CH-CH group of donors"/>
    <property type="evidence" value="ECO:0007669"/>
    <property type="project" value="TreeGrafter"/>
</dbReference>
<evidence type="ECO:0000313" key="4">
    <source>
        <dbReference type="Proteomes" id="UP000650616"/>
    </source>
</evidence>
<evidence type="ECO:0000256" key="1">
    <source>
        <dbReference type="ARBA" id="ARBA00023002"/>
    </source>
</evidence>
<dbReference type="Pfam" id="PF01243">
    <property type="entry name" value="PNPOx_N"/>
    <property type="match status" value="1"/>
</dbReference>
<dbReference type="AlphaFoldDB" id="A0AAW3ZUI0"/>
<protein>
    <submittedName>
        <fullName evidence="3">Pyridoxamine 5'-phosphate oxidase family protein</fullName>
    </submittedName>
</protein>
<evidence type="ECO:0000259" key="2">
    <source>
        <dbReference type="Pfam" id="PF01243"/>
    </source>
</evidence>
<dbReference type="InterPro" id="IPR012349">
    <property type="entry name" value="Split_barrel_FMN-bd"/>
</dbReference>
<dbReference type="Gene3D" id="2.30.110.10">
    <property type="entry name" value="Electron Transport, Fmn-binding Protein, Chain A"/>
    <property type="match status" value="1"/>
</dbReference>
<dbReference type="GO" id="GO:0005829">
    <property type="term" value="C:cytosol"/>
    <property type="evidence" value="ECO:0007669"/>
    <property type="project" value="TreeGrafter"/>
</dbReference>